<keyword evidence="2" id="KW-0378">Hydrolase</keyword>
<feature type="transmembrane region" description="Helical" evidence="1">
    <location>
        <begin position="98"/>
        <end position="120"/>
    </location>
</feature>
<dbReference type="AlphaFoldDB" id="A0AAE3UEV2"/>
<feature type="transmembrane region" description="Helical" evidence="1">
    <location>
        <begin position="193"/>
        <end position="215"/>
    </location>
</feature>
<reference evidence="2" key="1">
    <citation type="submission" date="2023-05" db="EMBL/GenBank/DDBJ databases">
        <authorList>
            <person name="Zhang X."/>
        </authorList>
    </citation>
    <scope>NUCLEOTIDE SEQUENCE</scope>
    <source>
        <strain evidence="2">BD1B2-1</strain>
    </source>
</reference>
<dbReference type="GO" id="GO:0004190">
    <property type="term" value="F:aspartic-type endopeptidase activity"/>
    <property type="evidence" value="ECO:0007669"/>
    <property type="project" value="UniProtKB-EC"/>
</dbReference>
<sequence length="230" mass="25932">MLKGKEWQVLIGIVIFDLLTKIVAACYLPYQEDVFVIGNKISLYLTYNDGPTGAQAEALLNRESNPNLVIILSSVNALIWLSYFLFIRKKALKMIYKVLIGIAVFFMGAFLIGIAQLLLANVFISSWYAAIVAKIVALLLYGTFFSLARNQWIRYFLILILACGIGNLLSLFYPPFNVIDFINVKGSYELLRIGVFNFADLSFDIGVIGIIASWISMLIHKVRYTYVQSN</sequence>
<gene>
    <name evidence="2" type="ORF">QNI22_08520</name>
</gene>
<dbReference type="Proteomes" id="UP001232063">
    <property type="component" value="Unassembled WGS sequence"/>
</dbReference>
<dbReference type="InterPro" id="IPR001872">
    <property type="entry name" value="Peptidase_A8"/>
</dbReference>
<feature type="transmembrane region" description="Helical" evidence="1">
    <location>
        <begin position="68"/>
        <end position="86"/>
    </location>
</feature>
<accession>A0AAE3UEV2</accession>
<name>A0AAE3UEV2_9BACT</name>
<keyword evidence="1" id="KW-0472">Membrane</keyword>
<organism evidence="2 3">
    <name type="scientific">Xanthocytophaga agilis</name>
    <dbReference type="NCBI Taxonomy" id="3048010"/>
    <lineage>
        <taxon>Bacteria</taxon>
        <taxon>Pseudomonadati</taxon>
        <taxon>Bacteroidota</taxon>
        <taxon>Cytophagia</taxon>
        <taxon>Cytophagales</taxon>
        <taxon>Rhodocytophagaceae</taxon>
        <taxon>Xanthocytophaga</taxon>
    </lineage>
</organism>
<dbReference type="EC" id="3.4.23.36" evidence="2"/>
<keyword evidence="3" id="KW-1185">Reference proteome</keyword>
<comment type="caution">
    <text evidence="2">The sequence shown here is derived from an EMBL/GenBank/DDBJ whole genome shotgun (WGS) entry which is preliminary data.</text>
</comment>
<feature type="transmembrane region" description="Helical" evidence="1">
    <location>
        <begin position="7"/>
        <end position="30"/>
    </location>
</feature>
<dbReference type="EMBL" id="JASJOU010000002">
    <property type="protein sequence ID" value="MDJ1500687.1"/>
    <property type="molecule type" value="Genomic_DNA"/>
</dbReference>
<feature type="transmembrane region" description="Helical" evidence="1">
    <location>
        <begin position="155"/>
        <end position="173"/>
    </location>
</feature>
<proteinExistence type="predicted"/>
<feature type="transmembrane region" description="Helical" evidence="1">
    <location>
        <begin position="126"/>
        <end position="148"/>
    </location>
</feature>
<evidence type="ECO:0000256" key="1">
    <source>
        <dbReference type="SAM" id="Phobius"/>
    </source>
</evidence>
<dbReference type="GO" id="GO:0016020">
    <property type="term" value="C:membrane"/>
    <property type="evidence" value="ECO:0007669"/>
    <property type="project" value="InterPro"/>
</dbReference>
<keyword evidence="1" id="KW-0812">Transmembrane</keyword>
<keyword evidence="1" id="KW-1133">Transmembrane helix</keyword>
<evidence type="ECO:0000313" key="2">
    <source>
        <dbReference type="EMBL" id="MDJ1500687.1"/>
    </source>
</evidence>
<dbReference type="Pfam" id="PF01252">
    <property type="entry name" value="Peptidase_A8"/>
    <property type="match status" value="1"/>
</dbReference>
<dbReference type="RefSeq" id="WP_314510211.1">
    <property type="nucleotide sequence ID" value="NZ_JASJOU010000002.1"/>
</dbReference>
<evidence type="ECO:0000313" key="3">
    <source>
        <dbReference type="Proteomes" id="UP001232063"/>
    </source>
</evidence>
<protein>
    <submittedName>
        <fullName evidence="2">Signal peptidase II</fullName>
        <ecNumber evidence="2">3.4.23.36</ecNumber>
    </submittedName>
</protein>
<dbReference type="GO" id="GO:0006508">
    <property type="term" value="P:proteolysis"/>
    <property type="evidence" value="ECO:0007669"/>
    <property type="project" value="InterPro"/>
</dbReference>